<dbReference type="Pfam" id="PF05199">
    <property type="entry name" value="GMC_oxred_C"/>
    <property type="match status" value="1"/>
</dbReference>
<name>A0A8H4K9P9_9HYPO</name>
<feature type="domain" description="Glucose-methanol-choline oxidoreductase C-terminal" evidence="2">
    <location>
        <begin position="3"/>
        <end position="123"/>
    </location>
</feature>
<accession>A0A8H4K9P9</accession>
<sequence>MFVPPKPDLRYCSDPIDCEIIVLGLKLNTKLIQTTAMKDLMPNPESALDTVDNGALMKQAREDYHKVPSFRTSGTAAIMSLELRGVVDSELRVYGTCNLRVACASIMPLIPSAHLQASVYAIAEKVGFLG</sequence>
<dbReference type="GO" id="GO:0016614">
    <property type="term" value="F:oxidoreductase activity, acting on CH-OH group of donors"/>
    <property type="evidence" value="ECO:0007669"/>
    <property type="project" value="InterPro"/>
</dbReference>
<dbReference type="EMBL" id="JAADJG010000407">
    <property type="protein sequence ID" value="KAF4447292.1"/>
    <property type="molecule type" value="Genomic_DNA"/>
</dbReference>
<dbReference type="GO" id="GO:0044550">
    <property type="term" value="P:secondary metabolite biosynthetic process"/>
    <property type="evidence" value="ECO:0007669"/>
    <property type="project" value="TreeGrafter"/>
</dbReference>
<dbReference type="Gene3D" id="3.50.50.60">
    <property type="entry name" value="FAD/NAD(P)-binding domain"/>
    <property type="match status" value="1"/>
</dbReference>
<gene>
    <name evidence="3" type="ORF">F53441_9179</name>
</gene>
<organism evidence="3 4">
    <name type="scientific">Fusarium austroafricanum</name>
    <dbReference type="NCBI Taxonomy" id="2364996"/>
    <lineage>
        <taxon>Eukaryota</taxon>
        <taxon>Fungi</taxon>
        <taxon>Dikarya</taxon>
        <taxon>Ascomycota</taxon>
        <taxon>Pezizomycotina</taxon>
        <taxon>Sordariomycetes</taxon>
        <taxon>Hypocreomycetidae</taxon>
        <taxon>Hypocreales</taxon>
        <taxon>Nectriaceae</taxon>
        <taxon>Fusarium</taxon>
        <taxon>Fusarium concolor species complex</taxon>
    </lineage>
</organism>
<dbReference type="SUPFAM" id="SSF54373">
    <property type="entry name" value="FAD-linked reductases, C-terminal domain"/>
    <property type="match status" value="1"/>
</dbReference>
<dbReference type="PANTHER" id="PTHR11552">
    <property type="entry name" value="GLUCOSE-METHANOL-CHOLINE GMC OXIDOREDUCTASE"/>
    <property type="match status" value="1"/>
</dbReference>
<dbReference type="InterPro" id="IPR036188">
    <property type="entry name" value="FAD/NAD-bd_sf"/>
</dbReference>
<dbReference type="Proteomes" id="UP000605986">
    <property type="component" value="Unassembled WGS sequence"/>
</dbReference>
<dbReference type="InterPro" id="IPR012132">
    <property type="entry name" value="GMC_OxRdtase"/>
</dbReference>
<evidence type="ECO:0000313" key="3">
    <source>
        <dbReference type="EMBL" id="KAF4447292.1"/>
    </source>
</evidence>
<dbReference type="PANTHER" id="PTHR11552:SF115">
    <property type="entry name" value="DEHYDROGENASE XPTC-RELATED"/>
    <property type="match status" value="1"/>
</dbReference>
<dbReference type="AlphaFoldDB" id="A0A8H4K9P9"/>
<protein>
    <recommendedName>
        <fullName evidence="2">Glucose-methanol-choline oxidoreductase C-terminal domain-containing protein</fullName>
    </recommendedName>
</protein>
<dbReference type="Gene3D" id="3.30.560.10">
    <property type="entry name" value="Glucose Oxidase, domain 3"/>
    <property type="match status" value="1"/>
</dbReference>
<evidence type="ECO:0000259" key="2">
    <source>
        <dbReference type="Pfam" id="PF05199"/>
    </source>
</evidence>
<dbReference type="GO" id="GO:0050660">
    <property type="term" value="F:flavin adenine dinucleotide binding"/>
    <property type="evidence" value="ECO:0007669"/>
    <property type="project" value="InterPro"/>
</dbReference>
<proteinExistence type="inferred from homology"/>
<reference evidence="3" key="1">
    <citation type="submission" date="2020-01" db="EMBL/GenBank/DDBJ databases">
        <title>Identification and distribution of gene clusters putatively required for synthesis of sphingolipid metabolism inhibitors in phylogenetically diverse species of the filamentous fungus Fusarium.</title>
        <authorList>
            <person name="Kim H.-S."/>
            <person name="Busman M."/>
            <person name="Brown D.W."/>
            <person name="Divon H."/>
            <person name="Uhlig S."/>
            <person name="Proctor R.H."/>
        </authorList>
    </citation>
    <scope>NUCLEOTIDE SEQUENCE</scope>
    <source>
        <strain evidence="3">NRRL 53441</strain>
    </source>
</reference>
<evidence type="ECO:0000256" key="1">
    <source>
        <dbReference type="ARBA" id="ARBA00010790"/>
    </source>
</evidence>
<comment type="similarity">
    <text evidence="1">Belongs to the GMC oxidoreductase family.</text>
</comment>
<dbReference type="OrthoDB" id="269227at2759"/>
<comment type="caution">
    <text evidence="3">The sequence shown here is derived from an EMBL/GenBank/DDBJ whole genome shotgun (WGS) entry which is preliminary data.</text>
</comment>
<evidence type="ECO:0000313" key="4">
    <source>
        <dbReference type="Proteomes" id="UP000605986"/>
    </source>
</evidence>
<dbReference type="SUPFAM" id="SSF51905">
    <property type="entry name" value="FAD/NAD(P)-binding domain"/>
    <property type="match status" value="1"/>
</dbReference>
<keyword evidence="4" id="KW-1185">Reference proteome</keyword>
<dbReference type="InterPro" id="IPR007867">
    <property type="entry name" value="GMC_OxRtase_C"/>
</dbReference>